<dbReference type="Proteomes" id="UP000324222">
    <property type="component" value="Unassembled WGS sequence"/>
</dbReference>
<organism evidence="1 2">
    <name type="scientific">Portunus trituberculatus</name>
    <name type="common">Swimming crab</name>
    <name type="synonym">Neptunus trituberculatus</name>
    <dbReference type="NCBI Taxonomy" id="210409"/>
    <lineage>
        <taxon>Eukaryota</taxon>
        <taxon>Metazoa</taxon>
        <taxon>Ecdysozoa</taxon>
        <taxon>Arthropoda</taxon>
        <taxon>Crustacea</taxon>
        <taxon>Multicrustacea</taxon>
        <taxon>Malacostraca</taxon>
        <taxon>Eumalacostraca</taxon>
        <taxon>Eucarida</taxon>
        <taxon>Decapoda</taxon>
        <taxon>Pleocyemata</taxon>
        <taxon>Brachyura</taxon>
        <taxon>Eubrachyura</taxon>
        <taxon>Portunoidea</taxon>
        <taxon>Portunidae</taxon>
        <taxon>Portuninae</taxon>
        <taxon>Portunus</taxon>
    </lineage>
</organism>
<comment type="caution">
    <text evidence="1">The sequence shown here is derived from an EMBL/GenBank/DDBJ whole genome shotgun (WGS) entry which is preliminary data.</text>
</comment>
<dbReference type="AlphaFoldDB" id="A0A5B7CNW6"/>
<reference evidence="1 2" key="1">
    <citation type="submission" date="2019-05" db="EMBL/GenBank/DDBJ databases">
        <title>Another draft genome of Portunus trituberculatus and its Hox gene families provides insights of decapod evolution.</title>
        <authorList>
            <person name="Jeong J.-H."/>
            <person name="Song I."/>
            <person name="Kim S."/>
            <person name="Choi T."/>
            <person name="Kim D."/>
            <person name="Ryu S."/>
            <person name="Kim W."/>
        </authorList>
    </citation>
    <scope>NUCLEOTIDE SEQUENCE [LARGE SCALE GENOMIC DNA]</scope>
    <source>
        <tissue evidence="1">Muscle</tissue>
    </source>
</reference>
<protein>
    <submittedName>
        <fullName evidence="1">Uncharacterized protein</fullName>
    </submittedName>
</protein>
<evidence type="ECO:0000313" key="1">
    <source>
        <dbReference type="EMBL" id="MPC10491.1"/>
    </source>
</evidence>
<gene>
    <name evidence="1" type="ORF">E2C01_003128</name>
</gene>
<sequence length="79" mass="8583">MSERLGLPRLSLAYGCDGVRDALAMKGWSRPRSTKRVNVKTVCRGNKWRAVYCAVTRCCGSAAPLHPGLTSDLTDSASR</sequence>
<accession>A0A5B7CNW6</accession>
<name>A0A5B7CNW6_PORTR</name>
<proteinExistence type="predicted"/>
<dbReference type="EMBL" id="VSRR010000119">
    <property type="protein sequence ID" value="MPC10491.1"/>
    <property type="molecule type" value="Genomic_DNA"/>
</dbReference>
<evidence type="ECO:0000313" key="2">
    <source>
        <dbReference type="Proteomes" id="UP000324222"/>
    </source>
</evidence>
<keyword evidence="2" id="KW-1185">Reference proteome</keyword>